<dbReference type="Pfam" id="PF01513">
    <property type="entry name" value="NAD_kinase"/>
    <property type="match status" value="1"/>
</dbReference>
<keyword evidence="3 6" id="KW-0521">NADP</keyword>
<dbReference type="EMBL" id="CP044016">
    <property type="protein sequence ID" value="QES90752.1"/>
    <property type="molecule type" value="Genomic_DNA"/>
</dbReference>
<evidence type="ECO:0000256" key="6">
    <source>
        <dbReference type="HAMAP-Rule" id="MF_00361"/>
    </source>
</evidence>
<dbReference type="InterPro" id="IPR016064">
    <property type="entry name" value="NAD/diacylglycerol_kinase_sf"/>
</dbReference>
<dbReference type="Proteomes" id="UP000292424">
    <property type="component" value="Chromosome"/>
</dbReference>
<evidence type="ECO:0000313" key="7">
    <source>
        <dbReference type="EMBL" id="QES90752.1"/>
    </source>
</evidence>
<comment type="similarity">
    <text evidence="6">Belongs to the NAD kinase family.</text>
</comment>
<name>A0A5P2G9Y1_9BACT</name>
<proteinExistence type="inferred from homology"/>
<dbReference type="InterPro" id="IPR002504">
    <property type="entry name" value="NADK"/>
</dbReference>
<dbReference type="HAMAP" id="MF_00361">
    <property type="entry name" value="NAD_kinase"/>
    <property type="match status" value="1"/>
</dbReference>
<gene>
    <name evidence="6" type="primary">nadK</name>
    <name evidence="7" type="ORF">E0W69_019530</name>
</gene>
<comment type="function">
    <text evidence="6">Involved in the regulation of the intracellular balance of NAD and NADP, and is a key enzyme in the biosynthesis of NADP. Catalyzes specifically the phosphorylation on 2'-hydroxyl of the adenosine moiety of NAD to yield NADP.</text>
</comment>
<organism evidence="7 8">
    <name type="scientific">Rhizosphaericola mali</name>
    <dbReference type="NCBI Taxonomy" id="2545455"/>
    <lineage>
        <taxon>Bacteria</taxon>
        <taxon>Pseudomonadati</taxon>
        <taxon>Bacteroidota</taxon>
        <taxon>Chitinophagia</taxon>
        <taxon>Chitinophagales</taxon>
        <taxon>Chitinophagaceae</taxon>
        <taxon>Rhizosphaericola</taxon>
    </lineage>
</organism>
<comment type="cofactor">
    <cofactor evidence="6">
        <name>a divalent metal cation</name>
        <dbReference type="ChEBI" id="CHEBI:60240"/>
    </cofactor>
</comment>
<keyword evidence="6" id="KW-0963">Cytoplasm</keyword>
<dbReference type="NCBIfam" id="NF002521">
    <property type="entry name" value="PRK01911.1"/>
    <property type="match status" value="1"/>
</dbReference>
<feature type="active site" description="Proton acceptor" evidence="6">
    <location>
        <position position="72"/>
    </location>
</feature>
<dbReference type="InterPro" id="IPR017438">
    <property type="entry name" value="ATP-NAD_kinase_N"/>
</dbReference>
<evidence type="ECO:0000256" key="1">
    <source>
        <dbReference type="ARBA" id="ARBA00022679"/>
    </source>
</evidence>
<dbReference type="EC" id="2.7.1.23" evidence="6"/>
<comment type="caution">
    <text evidence="6">Lacks conserved residue(s) required for the propagation of feature annotation.</text>
</comment>
<dbReference type="AlphaFoldDB" id="A0A5P2G9Y1"/>
<dbReference type="SUPFAM" id="SSF111331">
    <property type="entry name" value="NAD kinase/diacylglycerol kinase-like"/>
    <property type="match status" value="1"/>
</dbReference>
<dbReference type="GO" id="GO:0019674">
    <property type="term" value="P:NAD+ metabolic process"/>
    <property type="evidence" value="ECO:0007669"/>
    <property type="project" value="InterPro"/>
</dbReference>
<dbReference type="RefSeq" id="WP_131331736.1">
    <property type="nucleotide sequence ID" value="NZ_CP044016.1"/>
</dbReference>
<dbReference type="PANTHER" id="PTHR20275:SF0">
    <property type="entry name" value="NAD KINASE"/>
    <property type="match status" value="1"/>
</dbReference>
<feature type="binding site" evidence="6">
    <location>
        <begin position="145"/>
        <end position="146"/>
    </location>
    <ligand>
        <name>NAD(+)</name>
        <dbReference type="ChEBI" id="CHEBI:57540"/>
    </ligand>
</feature>
<dbReference type="OrthoDB" id="9774737at2"/>
<sequence length="290" mass="32260">MQVAIYSRGFDPEQKGAFISLISQLKQYGIKIYLFQSIATAFPEIVTDEIHIFTGYQDLPNEIKALISIGGDGTILDCVTIVREKDIPIMGINFGRLGFLASLSRDELSMAVDALFNDSFIVDKRSLVHVDGDVQLFDDIPFGLNDFAILKKDTSPMIKIHTFLNGEFLNTYWCDGLIVATPSGSTAYNLSCNGPVLYPNAQSFVITPIAPHQLNVRPIIVPCESIISFEVESRADQFICSLDARRAVVEKGIQLAVKKEAFEVGIIRLQENSFLTTMRNKLGWGLDKRN</sequence>
<accession>A0A5P2G9Y1</accession>
<keyword evidence="1 6" id="KW-0808">Transferase</keyword>
<dbReference type="InterPro" id="IPR017437">
    <property type="entry name" value="ATP-NAD_kinase_PpnK-typ_C"/>
</dbReference>
<comment type="subcellular location">
    <subcellularLocation>
        <location evidence="6">Cytoplasm</location>
    </subcellularLocation>
</comment>
<dbReference type="Pfam" id="PF20143">
    <property type="entry name" value="NAD_kinase_C"/>
    <property type="match status" value="1"/>
</dbReference>
<dbReference type="Gene3D" id="3.40.50.10330">
    <property type="entry name" value="Probable inorganic polyphosphate/atp-NAD kinase, domain 1"/>
    <property type="match status" value="1"/>
</dbReference>
<reference evidence="7 8" key="1">
    <citation type="submission" date="2019-09" db="EMBL/GenBank/DDBJ databases">
        <title>Complete genome sequence of Arachidicoccus sp. B3-10 isolated from apple orchard soil.</title>
        <authorList>
            <person name="Kim H.S."/>
            <person name="Han K.-I."/>
            <person name="Suh M.K."/>
            <person name="Lee K.C."/>
            <person name="Eom M.K."/>
            <person name="Kim J.-S."/>
            <person name="Kang S.W."/>
            <person name="Sin Y."/>
            <person name="Lee J.-S."/>
        </authorList>
    </citation>
    <scope>NUCLEOTIDE SEQUENCE [LARGE SCALE GENOMIC DNA]</scope>
    <source>
        <strain evidence="7 8">B3-10</strain>
    </source>
</reference>
<keyword evidence="4 6" id="KW-0520">NAD</keyword>
<feature type="binding site" evidence="6">
    <location>
        <position position="210"/>
    </location>
    <ligand>
        <name>NAD(+)</name>
        <dbReference type="ChEBI" id="CHEBI:57540"/>
    </ligand>
</feature>
<dbReference type="GO" id="GO:0046872">
    <property type="term" value="F:metal ion binding"/>
    <property type="evidence" value="ECO:0007669"/>
    <property type="project" value="UniProtKB-UniRule"/>
</dbReference>
<comment type="catalytic activity">
    <reaction evidence="5 6">
        <text>NAD(+) + ATP = ADP + NADP(+) + H(+)</text>
        <dbReference type="Rhea" id="RHEA:18629"/>
        <dbReference type="ChEBI" id="CHEBI:15378"/>
        <dbReference type="ChEBI" id="CHEBI:30616"/>
        <dbReference type="ChEBI" id="CHEBI:57540"/>
        <dbReference type="ChEBI" id="CHEBI:58349"/>
        <dbReference type="ChEBI" id="CHEBI:456216"/>
        <dbReference type="EC" id="2.7.1.23"/>
    </reaction>
</comment>
<keyword evidence="6" id="KW-0547">Nucleotide-binding</keyword>
<feature type="binding site" evidence="6">
    <location>
        <begin position="72"/>
        <end position="73"/>
    </location>
    <ligand>
        <name>NAD(+)</name>
        <dbReference type="ChEBI" id="CHEBI:57540"/>
    </ligand>
</feature>
<dbReference type="KEGG" id="arac:E0W69_019530"/>
<evidence type="ECO:0000256" key="4">
    <source>
        <dbReference type="ARBA" id="ARBA00023027"/>
    </source>
</evidence>
<dbReference type="GO" id="GO:0005737">
    <property type="term" value="C:cytoplasm"/>
    <property type="evidence" value="ECO:0007669"/>
    <property type="project" value="UniProtKB-SubCell"/>
</dbReference>
<evidence type="ECO:0000313" key="8">
    <source>
        <dbReference type="Proteomes" id="UP000292424"/>
    </source>
</evidence>
<evidence type="ECO:0000256" key="5">
    <source>
        <dbReference type="ARBA" id="ARBA00047925"/>
    </source>
</evidence>
<evidence type="ECO:0000256" key="2">
    <source>
        <dbReference type="ARBA" id="ARBA00022777"/>
    </source>
</evidence>
<feature type="binding site" evidence="6">
    <location>
        <position position="175"/>
    </location>
    <ligand>
        <name>NAD(+)</name>
        <dbReference type="ChEBI" id="CHEBI:57540"/>
    </ligand>
</feature>
<keyword evidence="2 6" id="KW-0418">Kinase</keyword>
<dbReference type="Gene3D" id="2.60.200.30">
    <property type="entry name" value="Probable inorganic polyphosphate/atp-NAD kinase, domain 2"/>
    <property type="match status" value="1"/>
</dbReference>
<protein>
    <recommendedName>
        <fullName evidence="6">NAD kinase</fullName>
        <ecNumber evidence="6">2.7.1.23</ecNumber>
    </recommendedName>
    <alternativeName>
        <fullName evidence="6">ATP-dependent NAD kinase</fullName>
    </alternativeName>
</protein>
<dbReference type="GO" id="GO:0006741">
    <property type="term" value="P:NADP+ biosynthetic process"/>
    <property type="evidence" value="ECO:0007669"/>
    <property type="project" value="UniProtKB-UniRule"/>
</dbReference>
<dbReference type="GO" id="GO:0051287">
    <property type="term" value="F:NAD binding"/>
    <property type="evidence" value="ECO:0007669"/>
    <property type="project" value="UniProtKB-ARBA"/>
</dbReference>
<dbReference type="GO" id="GO:0003951">
    <property type="term" value="F:NAD+ kinase activity"/>
    <property type="evidence" value="ECO:0007669"/>
    <property type="project" value="UniProtKB-UniRule"/>
</dbReference>
<feature type="binding site" evidence="6">
    <location>
        <begin position="186"/>
        <end position="191"/>
    </location>
    <ligand>
        <name>NAD(+)</name>
        <dbReference type="ChEBI" id="CHEBI:57540"/>
    </ligand>
</feature>
<keyword evidence="8" id="KW-1185">Reference proteome</keyword>
<evidence type="ECO:0000256" key="3">
    <source>
        <dbReference type="ARBA" id="ARBA00022857"/>
    </source>
</evidence>
<dbReference type="GO" id="GO:0005524">
    <property type="term" value="F:ATP binding"/>
    <property type="evidence" value="ECO:0007669"/>
    <property type="project" value="UniProtKB-KW"/>
</dbReference>
<dbReference type="PANTHER" id="PTHR20275">
    <property type="entry name" value="NAD KINASE"/>
    <property type="match status" value="1"/>
</dbReference>
<keyword evidence="6" id="KW-0067">ATP-binding</keyword>